<evidence type="ECO:0000256" key="2">
    <source>
        <dbReference type="SAM" id="MobiDB-lite"/>
    </source>
</evidence>
<feature type="domain" description="C2H2-type" evidence="3">
    <location>
        <begin position="62"/>
        <end position="90"/>
    </location>
</feature>
<protein>
    <recommendedName>
        <fullName evidence="3">C2H2-type domain-containing protein</fullName>
    </recommendedName>
</protein>
<feature type="region of interest" description="Disordered" evidence="2">
    <location>
        <begin position="83"/>
        <end position="103"/>
    </location>
</feature>
<dbReference type="GO" id="GO:0008270">
    <property type="term" value="F:zinc ion binding"/>
    <property type="evidence" value="ECO:0007669"/>
    <property type="project" value="UniProtKB-KW"/>
</dbReference>
<name>A0AAD9VAZ3_ACRCE</name>
<comment type="caution">
    <text evidence="4">The sequence shown here is derived from an EMBL/GenBank/DDBJ whole genome shotgun (WGS) entry which is preliminary data.</text>
</comment>
<accession>A0AAD9VAZ3</accession>
<dbReference type="EMBL" id="JARQWQ010000013">
    <property type="protein sequence ID" value="KAK2567858.1"/>
    <property type="molecule type" value="Genomic_DNA"/>
</dbReference>
<keyword evidence="1" id="KW-0863">Zinc-finger</keyword>
<keyword evidence="5" id="KW-1185">Reference proteome</keyword>
<proteinExistence type="predicted"/>
<dbReference type="AlphaFoldDB" id="A0AAD9VAZ3"/>
<sequence length="349" mass="39916">MASTSSTDHLGSQIPSILAPEVVDKAKEDGFQQTIDLLQVDAEELSDEISHSVEELEGLKQYPCTCCSKVCISKGGLTRHTRSKHLTVESKTTTSKSKHESKKQIPTYVSEESVLTLIQEIGKYLKDEKIYPLKQDDEFTLKPTQSFLQDVNALLHKFYRKKDRDKFMKEFFGKMYGSWKYYFHSCNDHKAVFLMLVNLPERLLTTLQTEDSQVTSIQVENESLSPEELGPLAYVAGYVIQSLYQNSKKSKDADSPRNHEIQVLLLSIKVPTKENQSIPSLSRGGLWAHVQVSKECHFLCFENIVKLYATVRAFSFARDIVNKYKLLEKAHKTKALRKQLKVCKYFICL</sequence>
<keyword evidence="1" id="KW-0862">Zinc</keyword>
<evidence type="ECO:0000313" key="4">
    <source>
        <dbReference type="EMBL" id="KAK2567858.1"/>
    </source>
</evidence>
<dbReference type="InterPro" id="IPR013087">
    <property type="entry name" value="Znf_C2H2_type"/>
</dbReference>
<evidence type="ECO:0000256" key="1">
    <source>
        <dbReference type="PROSITE-ProRule" id="PRU00042"/>
    </source>
</evidence>
<evidence type="ECO:0000313" key="5">
    <source>
        <dbReference type="Proteomes" id="UP001249851"/>
    </source>
</evidence>
<reference evidence="4" key="2">
    <citation type="journal article" date="2023" name="Science">
        <title>Genomic signatures of disease resistance in endangered staghorn corals.</title>
        <authorList>
            <person name="Vollmer S.V."/>
            <person name="Selwyn J.D."/>
            <person name="Despard B.A."/>
            <person name="Roesel C.L."/>
        </authorList>
    </citation>
    <scope>NUCLEOTIDE SEQUENCE</scope>
    <source>
        <strain evidence="4">K2</strain>
    </source>
</reference>
<dbReference type="PROSITE" id="PS50157">
    <property type="entry name" value="ZINC_FINGER_C2H2_2"/>
    <property type="match status" value="1"/>
</dbReference>
<keyword evidence="1" id="KW-0479">Metal-binding</keyword>
<organism evidence="4 5">
    <name type="scientific">Acropora cervicornis</name>
    <name type="common">Staghorn coral</name>
    <dbReference type="NCBI Taxonomy" id="6130"/>
    <lineage>
        <taxon>Eukaryota</taxon>
        <taxon>Metazoa</taxon>
        <taxon>Cnidaria</taxon>
        <taxon>Anthozoa</taxon>
        <taxon>Hexacorallia</taxon>
        <taxon>Scleractinia</taxon>
        <taxon>Astrocoeniina</taxon>
        <taxon>Acroporidae</taxon>
        <taxon>Acropora</taxon>
    </lineage>
</organism>
<evidence type="ECO:0000259" key="3">
    <source>
        <dbReference type="PROSITE" id="PS50157"/>
    </source>
</evidence>
<dbReference type="Proteomes" id="UP001249851">
    <property type="component" value="Unassembled WGS sequence"/>
</dbReference>
<dbReference type="PROSITE" id="PS00028">
    <property type="entry name" value="ZINC_FINGER_C2H2_1"/>
    <property type="match status" value="1"/>
</dbReference>
<reference evidence="4" key="1">
    <citation type="journal article" date="2023" name="G3 (Bethesda)">
        <title>Whole genome assembly and annotation of the endangered Caribbean coral Acropora cervicornis.</title>
        <authorList>
            <person name="Selwyn J.D."/>
            <person name="Vollmer S.V."/>
        </authorList>
    </citation>
    <scope>NUCLEOTIDE SEQUENCE</scope>
    <source>
        <strain evidence="4">K2</strain>
    </source>
</reference>
<gene>
    <name evidence="4" type="ORF">P5673_007742</name>
</gene>